<sequence length="226" mass="23764">MTDAILHPDMADGRLVAGFTTRAFSPETDSLDDARARLGETLGMPVASVGQVHGADVAVVREARHVNAHDGLVTDRAGLVLSVVAADCALVLLADAEAGVVGACHSGWRGTVAGIVDQTVRAMTGLGAEPERTRAYLAPCISAEAFEVGEEVAAQFDDAVVVRRAEWPRPHVDLRADLVRQLAEAGVSDVEVDGSCTVGDDRFYSYRAEGGTPGRMLGFVGIREIP</sequence>
<evidence type="ECO:0000256" key="6">
    <source>
        <dbReference type="ARBA" id="ARBA00022833"/>
    </source>
</evidence>
<comment type="catalytic activity">
    <reaction evidence="8">
        <text>adenosine + phosphate = alpha-D-ribose 1-phosphate + adenine</text>
        <dbReference type="Rhea" id="RHEA:27642"/>
        <dbReference type="ChEBI" id="CHEBI:16335"/>
        <dbReference type="ChEBI" id="CHEBI:16708"/>
        <dbReference type="ChEBI" id="CHEBI:43474"/>
        <dbReference type="ChEBI" id="CHEBI:57720"/>
        <dbReference type="EC" id="2.4.2.1"/>
    </reaction>
    <physiologicalReaction direction="left-to-right" evidence="8">
        <dbReference type="Rhea" id="RHEA:27643"/>
    </physiologicalReaction>
</comment>
<dbReference type="PANTHER" id="PTHR30616:SF2">
    <property type="entry name" value="PURINE NUCLEOSIDE PHOSPHORYLASE LACC1"/>
    <property type="match status" value="1"/>
</dbReference>
<evidence type="ECO:0000256" key="4">
    <source>
        <dbReference type="ARBA" id="ARBA00022723"/>
    </source>
</evidence>
<reference evidence="10 11" key="1">
    <citation type="submission" date="2016-11" db="EMBL/GenBank/DDBJ databases">
        <title>Study of marine rhodopsin-containing bacteria.</title>
        <authorList>
            <person name="Yoshizawa S."/>
            <person name="Kumagai Y."/>
            <person name="Kogure K."/>
        </authorList>
    </citation>
    <scope>NUCLEOTIDE SEQUENCE [LARGE SCALE GENOMIC DNA]</scope>
    <source>
        <strain evidence="10 11">SAORIC-28</strain>
    </source>
</reference>
<evidence type="ECO:0000313" key="11">
    <source>
        <dbReference type="Proteomes" id="UP000216339"/>
    </source>
</evidence>
<dbReference type="PANTHER" id="PTHR30616">
    <property type="entry name" value="UNCHARACTERIZED PROTEIN YFIH"/>
    <property type="match status" value="1"/>
</dbReference>
<keyword evidence="11" id="KW-1185">Reference proteome</keyword>
<dbReference type="InterPro" id="IPR011324">
    <property type="entry name" value="Cytotoxic_necrot_fac-like_cat"/>
</dbReference>
<keyword evidence="3" id="KW-0808">Transferase</keyword>
<evidence type="ECO:0000256" key="1">
    <source>
        <dbReference type="ARBA" id="ARBA00000553"/>
    </source>
</evidence>
<evidence type="ECO:0000256" key="9">
    <source>
        <dbReference type="ARBA" id="ARBA00049893"/>
    </source>
</evidence>
<comment type="catalytic activity">
    <reaction evidence="9">
        <text>S-methyl-5'-thioadenosine + phosphate = 5-(methylsulfanyl)-alpha-D-ribose 1-phosphate + adenine</text>
        <dbReference type="Rhea" id="RHEA:11852"/>
        <dbReference type="ChEBI" id="CHEBI:16708"/>
        <dbReference type="ChEBI" id="CHEBI:17509"/>
        <dbReference type="ChEBI" id="CHEBI:43474"/>
        <dbReference type="ChEBI" id="CHEBI:58533"/>
        <dbReference type="EC" id="2.4.2.28"/>
    </reaction>
    <physiologicalReaction direction="left-to-right" evidence="9">
        <dbReference type="Rhea" id="RHEA:11853"/>
    </physiologicalReaction>
</comment>
<evidence type="ECO:0000256" key="5">
    <source>
        <dbReference type="ARBA" id="ARBA00022801"/>
    </source>
</evidence>
<dbReference type="SUPFAM" id="SSF64438">
    <property type="entry name" value="CNF1/YfiH-like putative cysteine hydrolases"/>
    <property type="match status" value="1"/>
</dbReference>
<dbReference type="InterPro" id="IPR003730">
    <property type="entry name" value="Cu_polyphenol_OxRdtase"/>
</dbReference>
<keyword evidence="5" id="KW-0378">Hydrolase</keyword>
<gene>
    <name evidence="10" type="ORF">BSZ37_03520</name>
</gene>
<comment type="similarity">
    <text evidence="2">Belongs to the purine nucleoside phosphorylase YfiH/LACC1 family.</text>
</comment>
<accession>A0A271IWG0</accession>
<dbReference type="CDD" id="cd16833">
    <property type="entry name" value="YfiH"/>
    <property type="match status" value="1"/>
</dbReference>
<keyword evidence="4" id="KW-0479">Metal-binding</keyword>
<evidence type="ECO:0000256" key="7">
    <source>
        <dbReference type="ARBA" id="ARBA00047989"/>
    </source>
</evidence>
<evidence type="ECO:0008006" key="12">
    <source>
        <dbReference type="Google" id="ProtNLM"/>
    </source>
</evidence>
<dbReference type="GO" id="GO:0017061">
    <property type="term" value="F:S-methyl-5-thioadenosine phosphorylase activity"/>
    <property type="evidence" value="ECO:0007669"/>
    <property type="project" value="UniProtKB-EC"/>
</dbReference>
<evidence type="ECO:0000256" key="8">
    <source>
        <dbReference type="ARBA" id="ARBA00048968"/>
    </source>
</evidence>
<dbReference type="OrthoDB" id="4279at2"/>
<dbReference type="InterPro" id="IPR038371">
    <property type="entry name" value="Cu_polyphenol_OxRdtase_sf"/>
</dbReference>
<evidence type="ECO:0000256" key="2">
    <source>
        <dbReference type="ARBA" id="ARBA00007353"/>
    </source>
</evidence>
<dbReference type="EMBL" id="MQWD01000001">
    <property type="protein sequence ID" value="PAP75571.1"/>
    <property type="molecule type" value="Genomic_DNA"/>
</dbReference>
<dbReference type="Proteomes" id="UP000216339">
    <property type="component" value="Unassembled WGS sequence"/>
</dbReference>
<dbReference type="AlphaFoldDB" id="A0A271IWG0"/>
<comment type="caution">
    <text evidence="10">The sequence shown here is derived from an EMBL/GenBank/DDBJ whole genome shotgun (WGS) entry which is preliminary data.</text>
</comment>
<dbReference type="GO" id="GO:0016787">
    <property type="term" value="F:hydrolase activity"/>
    <property type="evidence" value="ECO:0007669"/>
    <property type="project" value="UniProtKB-KW"/>
</dbReference>
<organism evidence="10 11">
    <name type="scientific">Rubrivirga marina</name>
    <dbReference type="NCBI Taxonomy" id="1196024"/>
    <lineage>
        <taxon>Bacteria</taxon>
        <taxon>Pseudomonadati</taxon>
        <taxon>Rhodothermota</taxon>
        <taxon>Rhodothermia</taxon>
        <taxon>Rhodothermales</taxon>
        <taxon>Rubricoccaceae</taxon>
        <taxon>Rubrivirga</taxon>
    </lineage>
</organism>
<dbReference type="RefSeq" id="WP_095509209.1">
    <property type="nucleotide sequence ID" value="NZ_MQWD01000001.1"/>
</dbReference>
<comment type="catalytic activity">
    <reaction evidence="1">
        <text>inosine + phosphate = alpha-D-ribose 1-phosphate + hypoxanthine</text>
        <dbReference type="Rhea" id="RHEA:27646"/>
        <dbReference type="ChEBI" id="CHEBI:17368"/>
        <dbReference type="ChEBI" id="CHEBI:17596"/>
        <dbReference type="ChEBI" id="CHEBI:43474"/>
        <dbReference type="ChEBI" id="CHEBI:57720"/>
        <dbReference type="EC" id="2.4.2.1"/>
    </reaction>
    <physiologicalReaction direction="left-to-right" evidence="1">
        <dbReference type="Rhea" id="RHEA:27647"/>
    </physiologicalReaction>
</comment>
<name>A0A271IWG0_9BACT</name>
<evidence type="ECO:0000256" key="3">
    <source>
        <dbReference type="ARBA" id="ARBA00022679"/>
    </source>
</evidence>
<comment type="catalytic activity">
    <reaction evidence="7">
        <text>adenosine + H2O + H(+) = inosine + NH4(+)</text>
        <dbReference type="Rhea" id="RHEA:24408"/>
        <dbReference type="ChEBI" id="CHEBI:15377"/>
        <dbReference type="ChEBI" id="CHEBI:15378"/>
        <dbReference type="ChEBI" id="CHEBI:16335"/>
        <dbReference type="ChEBI" id="CHEBI:17596"/>
        <dbReference type="ChEBI" id="CHEBI:28938"/>
        <dbReference type="EC" id="3.5.4.4"/>
    </reaction>
    <physiologicalReaction direction="left-to-right" evidence="7">
        <dbReference type="Rhea" id="RHEA:24409"/>
    </physiologicalReaction>
</comment>
<keyword evidence="6" id="KW-0862">Zinc</keyword>
<protein>
    <recommendedName>
        <fullName evidence="12">Purine nucleoside phosphorylase</fullName>
    </recommendedName>
</protein>
<evidence type="ECO:0000313" key="10">
    <source>
        <dbReference type="EMBL" id="PAP75571.1"/>
    </source>
</evidence>
<dbReference type="Gene3D" id="3.60.140.10">
    <property type="entry name" value="CNF1/YfiH-like putative cysteine hydrolases"/>
    <property type="match status" value="1"/>
</dbReference>
<dbReference type="Pfam" id="PF02578">
    <property type="entry name" value="Cu-oxidase_4"/>
    <property type="match status" value="1"/>
</dbReference>
<proteinExistence type="inferred from homology"/>
<dbReference type="GO" id="GO:0005507">
    <property type="term" value="F:copper ion binding"/>
    <property type="evidence" value="ECO:0007669"/>
    <property type="project" value="TreeGrafter"/>
</dbReference>